<organism evidence="1">
    <name type="scientific">Anguilla anguilla</name>
    <name type="common">European freshwater eel</name>
    <name type="synonym">Muraena anguilla</name>
    <dbReference type="NCBI Taxonomy" id="7936"/>
    <lineage>
        <taxon>Eukaryota</taxon>
        <taxon>Metazoa</taxon>
        <taxon>Chordata</taxon>
        <taxon>Craniata</taxon>
        <taxon>Vertebrata</taxon>
        <taxon>Euteleostomi</taxon>
        <taxon>Actinopterygii</taxon>
        <taxon>Neopterygii</taxon>
        <taxon>Teleostei</taxon>
        <taxon>Anguilliformes</taxon>
        <taxon>Anguillidae</taxon>
        <taxon>Anguilla</taxon>
    </lineage>
</organism>
<protein>
    <submittedName>
        <fullName evidence="1">Uncharacterized protein</fullName>
    </submittedName>
</protein>
<reference evidence="1" key="2">
    <citation type="journal article" date="2015" name="Fish Shellfish Immunol.">
        <title>Early steps in the European eel (Anguilla anguilla)-Vibrio vulnificus interaction in the gills: Role of the RtxA13 toxin.</title>
        <authorList>
            <person name="Callol A."/>
            <person name="Pajuelo D."/>
            <person name="Ebbesson L."/>
            <person name="Teles M."/>
            <person name="MacKenzie S."/>
            <person name="Amaro C."/>
        </authorList>
    </citation>
    <scope>NUCLEOTIDE SEQUENCE</scope>
</reference>
<reference evidence="1" key="1">
    <citation type="submission" date="2014-11" db="EMBL/GenBank/DDBJ databases">
        <authorList>
            <person name="Amaro Gonzalez C."/>
        </authorList>
    </citation>
    <scope>NUCLEOTIDE SEQUENCE</scope>
</reference>
<evidence type="ECO:0000313" key="1">
    <source>
        <dbReference type="EMBL" id="JAH87339.1"/>
    </source>
</evidence>
<dbReference type="AlphaFoldDB" id="A0A0E9WAC1"/>
<accession>A0A0E9WAC1</accession>
<dbReference type="EMBL" id="GBXM01021238">
    <property type="protein sequence ID" value="JAH87339.1"/>
    <property type="molecule type" value="Transcribed_RNA"/>
</dbReference>
<sequence length="36" mass="4284">MTVILLRNEMHLLVFSEITELQQPFRFSQQGSYLTL</sequence>
<name>A0A0E9WAC1_ANGAN</name>
<proteinExistence type="predicted"/>